<organism evidence="3 4">
    <name type="scientific">Candidatus Zambryskibacteria bacterium CG22_combo_CG10-13_8_21_14_all_42_17</name>
    <dbReference type="NCBI Taxonomy" id="1975118"/>
    <lineage>
        <taxon>Bacteria</taxon>
        <taxon>Candidatus Zambryskiibacteriota</taxon>
    </lineage>
</organism>
<keyword evidence="2" id="KW-0472">Membrane</keyword>
<dbReference type="InterPro" id="IPR012902">
    <property type="entry name" value="N_methyl_site"/>
</dbReference>
<dbReference type="PRINTS" id="PR00813">
    <property type="entry name" value="BCTERIALGSPG"/>
</dbReference>
<evidence type="ECO:0000313" key="3">
    <source>
        <dbReference type="EMBL" id="PIP55557.1"/>
    </source>
</evidence>
<dbReference type="EMBL" id="PCST01000035">
    <property type="protein sequence ID" value="PIP55557.1"/>
    <property type="molecule type" value="Genomic_DNA"/>
</dbReference>
<dbReference type="GO" id="GO:0015627">
    <property type="term" value="C:type II protein secretion system complex"/>
    <property type="evidence" value="ECO:0007669"/>
    <property type="project" value="InterPro"/>
</dbReference>
<accession>A0A2H0BCZ9</accession>
<gene>
    <name evidence="3" type="ORF">COX06_02640</name>
</gene>
<reference evidence="3 4" key="1">
    <citation type="submission" date="2017-09" db="EMBL/GenBank/DDBJ databases">
        <title>Depth-based differentiation of microbial function through sediment-hosted aquifers and enrichment of novel symbionts in the deep terrestrial subsurface.</title>
        <authorList>
            <person name="Probst A.J."/>
            <person name="Ladd B."/>
            <person name="Jarett J.K."/>
            <person name="Geller-Mcgrath D.E."/>
            <person name="Sieber C.M."/>
            <person name="Emerson J.B."/>
            <person name="Anantharaman K."/>
            <person name="Thomas B.C."/>
            <person name="Malmstrom R."/>
            <person name="Stieglmeier M."/>
            <person name="Klingl A."/>
            <person name="Woyke T."/>
            <person name="Ryan C.M."/>
            <person name="Banfield J.F."/>
        </authorList>
    </citation>
    <scope>NUCLEOTIDE SEQUENCE [LARGE SCALE GENOMIC DNA]</scope>
    <source>
        <strain evidence="3">CG22_combo_CG10-13_8_21_14_all_42_17</strain>
    </source>
</reference>
<keyword evidence="2" id="KW-1133">Transmembrane helix</keyword>
<protein>
    <recommendedName>
        <fullName evidence="5">Type II secretion system protein GspG C-terminal domain-containing protein</fullName>
    </recommendedName>
</protein>
<comment type="caution">
    <text evidence="3">The sequence shown here is derived from an EMBL/GenBank/DDBJ whole genome shotgun (WGS) entry which is preliminary data.</text>
</comment>
<dbReference type="SUPFAM" id="SSF54523">
    <property type="entry name" value="Pili subunits"/>
    <property type="match status" value="1"/>
</dbReference>
<feature type="transmembrane region" description="Helical" evidence="2">
    <location>
        <begin position="12"/>
        <end position="31"/>
    </location>
</feature>
<dbReference type="InterPro" id="IPR000983">
    <property type="entry name" value="Bac_GSPG_pilin"/>
</dbReference>
<dbReference type="PANTHER" id="PTHR30093">
    <property type="entry name" value="GENERAL SECRETION PATHWAY PROTEIN G"/>
    <property type="match status" value="1"/>
</dbReference>
<dbReference type="AlphaFoldDB" id="A0A2H0BCZ9"/>
<sequence length="181" mass="20522">MLSKRKSNKGFTLIELLIVIAIIGILSSVVLSSMRPAREAAYFVKAKKELRSVHESVELYRDANNDNYPADANRDIPPGLEQYLAPGIWPDAAWPGSVFDWENWDDPNTGEKIYQISIRFCPIGEPDECRFPNKDWAENFDISSSVFYCIEGLCRSHIGQPPDHPGYCVNCSEPQYPYGIF</sequence>
<dbReference type="NCBIfam" id="TIGR02532">
    <property type="entry name" value="IV_pilin_GFxxxE"/>
    <property type="match status" value="1"/>
</dbReference>
<evidence type="ECO:0008006" key="5">
    <source>
        <dbReference type="Google" id="ProtNLM"/>
    </source>
</evidence>
<name>A0A2H0BCZ9_9BACT</name>
<dbReference type="InterPro" id="IPR045584">
    <property type="entry name" value="Pilin-like"/>
</dbReference>
<keyword evidence="1" id="KW-0488">Methylation</keyword>
<dbReference type="Gene3D" id="3.30.700.10">
    <property type="entry name" value="Glycoprotein, Type 4 Pilin"/>
    <property type="match status" value="1"/>
</dbReference>
<evidence type="ECO:0000313" key="4">
    <source>
        <dbReference type="Proteomes" id="UP000229794"/>
    </source>
</evidence>
<evidence type="ECO:0000256" key="2">
    <source>
        <dbReference type="SAM" id="Phobius"/>
    </source>
</evidence>
<evidence type="ECO:0000256" key="1">
    <source>
        <dbReference type="ARBA" id="ARBA00022481"/>
    </source>
</evidence>
<dbReference type="Proteomes" id="UP000229794">
    <property type="component" value="Unassembled WGS sequence"/>
</dbReference>
<dbReference type="PROSITE" id="PS00409">
    <property type="entry name" value="PROKAR_NTER_METHYL"/>
    <property type="match status" value="1"/>
</dbReference>
<dbReference type="GO" id="GO:0015628">
    <property type="term" value="P:protein secretion by the type II secretion system"/>
    <property type="evidence" value="ECO:0007669"/>
    <property type="project" value="InterPro"/>
</dbReference>
<dbReference type="Pfam" id="PF07963">
    <property type="entry name" value="N_methyl"/>
    <property type="match status" value="1"/>
</dbReference>
<proteinExistence type="predicted"/>
<keyword evidence="2" id="KW-0812">Transmembrane</keyword>